<evidence type="ECO:0000313" key="2">
    <source>
        <dbReference type="Proteomes" id="UP000094285"/>
    </source>
</evidence>
<evidence type="ECO:0000313" key="1">
    <source>
        <dbReference type="EMBL" id="ODV78869.1"/>
    </source>
</evidence>
<dbReference type="OrthoDB" id="4012145at2759"/>
<dbReference type="STRING" id="984487.A0A1E4SH78"/>
<keyword evidence="2" id="KW-1185">Reference proteome</keyword>
<dbReference type="EMBL" id="KV453912">
    <property type="protein sequence ID" value="ODV78869.1"/>
    <property type="molecule type" value="Genomic_DNA"/>
</dbReference>
<proteinExistence type="predicted"/>
<name>A0A1E4SH78_9ASCO</name>
<dbReference type="RefSeq" id="XP_020063991.1">
    <property type="nucleotide sequence ID" value="XM_020209939.1"/>
</dbReference>
<reference evidence="2" key="1">
    <citation type="submission" date="2016-05" db="EMBL/GenBank/DDBJ databases">
        <title>Comparative genomics of biotechnologically important yeasts.</title>
        <authorList>
            <consortium name="DOE Joint Genome Institute"/>
            <person name="Riley R."/>
            <person name="Haridas S."/>
            <person name="Wolfe K.H."/>
            <person name="Lopes M.R."/>
            <person name="Hittinger C.T."/>
            <person name="Goker M."/>
            <person name="Salamov A."/>
            <person name="Wisecaver J."/>
            <person name="Long T.M."/>
            <person name="Aerts A.L."/>
            <person name="Barry K."/>
            <person name="Choi C."/>
            <person name="Clum A."/>
            <person name="Coughlan A.Y."/>
            <person name="Deshpande S."/>
            <person name="Douglass A.P."/>
            <person name="Hanson S.J."/>
            <person name="Klenk H.-P."/>
            <person name="Labutti K."/>
            <person name="Lapidus A."/>
            <person name="Lindquist E."/>
            <person name="Lipzen A."/>
            <person name="Meier-Kolthoff J.P."/>
            <person name="Ohm R.A."/>
            <person name="Otillar R.P."/>
            <person name="Pangilinan J."/>
            <person name="Peng Y."/>
            <person name="Rokas A."/>
            <person name="Rosa C.A."/>
            <person name="Scheuner C."/>
            <person name="Sibirny A.A."/>
            <person name="Slot J.C."/>
            <person name="Stielow J.B."/>
            <person name="Sun H."/>
            <person name="Kurtzman C.P."/>
            <person name="Blackwell M."/>
            <person name="Grigoriev I.V."/>
            <person name="Jeffries T.W."/>
        </authorList>
    </citation>
    <scope>NUCLEOTIDE SEQUENCE [LARGE SCALE GENOMIC DNA]</scope>
    <source>
        <strain evidence="2">NRRL Y-17324</strain>
    </source>
</reference>
<protein>
    <recommendedName>
        <fullName evidence="3">NADH-ubiquinone oxidoreductase 14 kDa subunit</fullName>
    </recommendedName>
</protein>
<dbReference type="Proteomes" id="UP000094285">
    <property type="component" value="Unassembled WGS sequence"/>
</dbReference>
<dbReference type="AlphaFoldDB" id="A0A1E4SH78"/>
<gene>
    <name evidence="1" type="ORF">CANTADRAFT_51428</name>
</gene>
<organism evidence="1 2">
    <name type="scientific">Suhomyces tanzawaensis NRRL Y-17324</name>
    <dbReference type="NCBI Taxonomy" id="984487"/>
    <lineage>
        <taxon>Eukaryota</taxon>
        <taxon>Fungi</taxon>
        <taxon>Dikarya</taxon>
        <taxon>Ascomycota</taxon>
        <taxon>Saccharomycotina</taxon>
        <taxon>Pichiomycetes</taxon>
        <taxon>Debaryomycetaceae</taxon>
        <taxon>Suhomyces</taxon>
    </lineage>
</organism>
<accession>A0A1E4SH78</accession>
<evidence type="ECO:0008006" key="3">
    <source>
        <dbReference type="Google" id="ProtNLM"/>
    </source>
</evidence>
<sequence length="112" mass="12874">MPTAAGLLFSSALGLLSRRLQVLLVGKTYPRSWDRLPGYVLSTGVFVGGYLVGDHYVENNRKLLERRLTILREQRAKKAAFHEFEDEPDHRWTADKRGRFFSLLDKFGASYK</sequence>
<dbReference type="GeneID" id="30984075"/>